<protein>
    <submittedName>
        <fullName evidence="2">Uncharacterized protein</fullName>
    </submittedName>
</protein>
<organism evidence="2 3">
    <name type="scientific">Tenebrio molitor</name>
    <name type="common">Yellow mealworm beetle</name>
    <dbReference type="NCBI Taxonomy" id="7067"/>
    <lineage>
        <taxon>Eukaryota</taxon>
        <taxon>Metazoa</taxon>
        <taxon>Ecdysozoa</taxon>
        <taxon>Arthropoda</taxon>
        <taxon>Hexapoda</taxon>
        <taxon>Insecta</taxon>
        <taxon>Pterygota</taxon>
        <taxon>Neoptera</taxon>
        <taxon>Endopterygota</taxon>
        <taxon>Coleoptera</taxon>
        <taxon>Polyphaga</taxon>
        <taxon>Cucujiformia</taxon>
        <taxon>Tenebrionidae</taxon>
        <taxon>Tenebrio</taxon>
    </lineage>
</organism>
<feature type="region of interest" description="Disordered" evidence="1">
    <location>
        <begin position="371"/>
        <end position="407"/>
    </location>
</feature>
<evidence type="ECO:0000313" key="2">
    <source>
        <dbReference type="EMBL" id="KAH0814622.1"/>
    </source>
</evidence>
<feature type="compositionally biased region" description="Polar residues" evidence="1">
    <location>
        <begin position="635"/>
        <end position="645"/>
    </location>
</feature>
<reference evidence="2" key="2">
    <citation type="submission" date="2021-08" db="EMBL/GenBank/DDBJ databases">
        <authorList>
            <person name="Eriksson T."/>
        </authorList>
    </citation>
    <scope>NUCLEOTIDE SEQUENCE</scope>
    <source>
        <strain evidence="2">Stoneville</strain>
        <tissue evidence="2">Whole head</tissue>
    </source>
</reference>
<sequence>MSDISDSENEVDGVEETLNVGVRTLGRLQEPCEFPESANTLSSTSVYINEEFSKPTISMCNQEDKENAGYENFDNANVAASLLMLFRCSSKERRLQEPFLESDYVSFSSTNFVAFSIVLPANEEDINLSVHVATKPVPLLHEVTLTSTAKIYNFEIISTNSEILLTEDDTIIKRYNANGSLHEVVAKTSKVVNWYIQYYECEGGHRSNKHISVMQKQNSADSKEKTSKKATKKSVQKKRKRTAKEDSDDSSNGDFKINITPKEETKISLVKTKTDGNEHGDWGIYIAECPEIIDNKVMSLSQRCIVDVEVYKLRIREIGIHQWSVQPSTCAFLYFLSSPSTEIRLRLHKSQLGTKTMFFLETTCTSRDGHNRHVLEPPVWKRHRSPNSTPAPKMDRSSGPVDRKKKRLSGFQYRKQKLQKLDNNKKLAESLKKYLQQENDLAQAGTSSTTDFRAEIEENFPQVEEDCAMETNVPDVTDVEEGSNQGECEESIEDQQHCLLPEDPAEWPEFDEVKVKSVQEYDTSKDEVLGPHNQMQVVMARGLFAQWKQPLSRGGPDEHPSPLAAIYRIRMIMLGKNPGILGSKVNTESKTTDEYIVPKVLETAKINVIFEEVSESTELKSFSSFSSSNSSNESMTTPDFSPTSQEITDDALSEVHTICFLVRFLIRFIIS</sequence>
<feature type="compositionally biased region" description="Basic residues" evidence="1">
    <location>
        <begin position="228"/>
        <end position="242"/>
    </location>
</feature>
<feature type="region of interest" description="Disordered" evidence="1">
    <location>
        <begin position="212"/>
        <end position="257"/>
    </location>
</feature>
<dbReference type="Proteomes" id="UP000719412">
    <property type="component" value="Unassembled WGS sequence"/>
</dbReference>
<dbReference type="AlphaFoldDB" id="A0A8J6HI11"/>
<evidence type="ECO:0000256" key="1">
    <source>
        <dbReference type="SAM" id="MobiDB-lite"/>
    </source>
</evidence>
<name>A0A8J6HI11_TENMO</name>
<comment type="caution">
    <text evidence="2">The sequence shown here is derived from an EMBL/GenBank/DDBJ whole genome shotgun (WGS) entry which is preliminary data.</text>
</comment>
<feature type="region of interest" description="Disordered" evidence="1">
    <location>
        <begin position="622"/>
        <end position="645"/>
    </location>
</feature>
<accession>A0A8J6HI11</accession>
<keyword evidence="3" id="KW-1185">Reference proteome</keyword>
<feature type="compositionally biased region" description="Low complexity" evidence="1">
    <location>
        <begin position="622"/>
        <end position="634"/>
    </location>
</feature>
<proteinExistence type="predicted"/>
<dbReference type="EMBL" id="JABDTM020024103">
    <property type="protein sequence ID" value="KAH0814622.1"/>
    <property type="molecule type" value="Genomic_DNA"/>
</dbReference>
<gene>
    <name evidence="2" type="ORF">GEV33_008169</name>
</gene>
<reference evidence="2" key="1">
    <citation type="journal article" date="2020" name="J Insects Food Feed">
        <title>The yellow mealworm (Tenebrio molitor) genome: a resource for the emerging insects as food and feed industry.</title>
        <authorList>
            <person name="Eriksson T."/>
            <person name="Andere A."/>
            <person name="Kelstrup H."/>
            <person name="Emery V."/>
            <person name="Picard C."/>
        </authorList>
    </citation>
    <scope>NUCLEOTIDE SEQUENCE</scope>
    <source>
        <strain evidence="2">Stoneville</strain>
        <tissue evidence="2">Whole head</tissue>
    </source>
</reference>
<evidence type="ECO:0000313" key="3">
    <source>
        <dbReference type="Proteomes" id="UP000719412"/>
    </source>
</evidence>